<keyword evidence="5 14" id="KW-0436">Ligase</keyword>
<evidence type="ECO:0000256" key="3">
    <source>
        <dbReference type="ARBA" id="ARBA00012211"/>
    </source>
</evidence>
<evidence type="ECO:0000313" key="18">
    <source>
        <dbReference type="EMBL" id="ETI70434.1"/>
    </source>
</evidence>
<comment type="similarity">
    <text evidence="14">Belongs to the MurCDEF family.</text>
</comment>
<protein>
    <recommendedName>
        <fullName evidence="3 14">UDP-N-acetylmuramate--L-alanine ligase</fullName>
        <ecNumber evidence="3 14">6.3.2.8</ecNumber>
    </recommendedName>
    <alternativeName>
        <fullName evidence="14">UDP-N-acetylmuramoyl-L-alanine synthetase</fullName>
    </alternativeName>
</protein>
<keyword evidence="12 14" id="KW-0961">Cell wall biogenesis/degradation</keyword>
<evidence type="ECO:0000256" key="14">
    <source>
        <dbReference type="HAMAP-Rule" id="MF_00046"/>
    </source>
</evidence>
<dbReference type="InterPro" id="IPR004101">
    <property type="entry name" value="Mur_ligase_C"/>
</dbReference>
<dbReference type="Pfam" id="PF01225">
    <property type="entry name" value="Mur_ligase"/>
    <property type="match status" value="1"/>
</dbReference>
<keyword evidence="10 14" id="KW-0573">Peptidoglycan synthesis</keyword>
<dbReference type="Gene3D" id="3.40.1190.10">
    <property type="entry name" value="Mur-like, catalytic domain"/>
    <property type="match status" value="1"/>
</dbReference>
<dbReference type="GO" id="GO:0008360">
    <property type="term" value="P:regulation of cell shape"/>
    <property type="evidence" value="ECO:0007669"/>
    <property type="project" value="UniProtKB-KW"/>
</dbReference>
<keyword evidence="11 14" id="KW-0131">Cell cycle</keyword>
<comment type="catalytic activity">
    <reaction evidence="13 14">
        <text>UDP-N-acetyl-alpha-D-muramate + L-alanine + ATP = UDP-N-acetyl-alpha-D-muramoyl-L-alanine + ADP + phosphate + H(+)</text>
        <dbReference type="Rhea" id="RHEA:23372"/>
        <dbReference type="ChEBI" id="CHEBI:15378"/>
        <dbReference type="ChEBI" id="CHEBI:30616"/>
        <dbReference type="ChEBI" id="CHEBI:43474"/>
        <dbReference type="ChEBI" id="CHEBI:57972"/>
        <dbReference type="ChEBI" id="CHEBI:70757"/>
        <dbReference type="ChEBI" id="CHEBI:83898"/>
        <dbReference type="ChEBI" id="CHEBI:456216"/>
        <dbReference type="EC" id="6.3.2.8"/>
    </reaction>
</comment>
<dbReference type="InterPro" id="IPR000713">
    <property type="entry name" value="Mur_ligase_N"/>
</dbReference>
<evidence type="ECO:0000313" key="19">
    <source>
        <dbReference type="Proteomes" id="UP000018877"/>
    </source>
</evidence>
<dbReference type="HAMAP" id="MF_00046">
    <property type="entry name" value="MurC"/>
    <property type="match status" value="1"/>
</dbReference>
<dbReference type="EC" id="6.3.2.8" evidence="3 14"/>
<evidence type="ECO:0000256" key="5">
    <source>
        <dbReference type="ARBA" id="ARBA00022598"/>
    </source>
</evidence>
<dbReference type="RefSeq" id="WP_024026689.1">
    <property type="nucleotide sequence ID" value="NZ_ALAN01000016.1"/>
</dbReference>
<dbReference type="SUPFAM" id="SSF53623">
    <property type="entry name" value="MurD-like peptide ligases, catalytic domain"/>
    <property type="match status" value="1"/>
</dbReference>
<keyword evidence="19" id="KW-1185">Reference proteome</keyword>
<proteinExistence type="inferred from homology"/>
<dbReference type="InterPro" id="IPR036615">
    <property type="entry name" value="Mur_ligase_C_dom_sf"/>
</dbReference>
<evidence type="ECO:0000256" key="4">
    <source>
        <dbReference type="ARBA" id="ARBA00022490"/>
    </source>
</evidence>
<evidence type="ECO:0000256" key="12">
    <source>
        <dbReference type="ARBA" id="ARBA00023316"/>
    </source>
</evidence>
<dbReference type="GO" id="GO:0005524">
    <property type="term" value="F:ATP binding"/>
    <property type="evidence" value="ECO:0007669"/>
    <property type="project" value="UniProtKB-UniRule"/>
</dbReference>
<evidence type="ECO:0000256" key="11">
    <source>
        <dbReference type="ARBA" id="ARBA00023306"/>
    </source>
</evidence>
<evidence type="ECO:0000256" key="7">
    <source>
        <dbReference type="ARBA" id="ARBA00022741"/>
    </source>
</evidence>
<comment type="caution">
    <text evidence="18">The sequence shown here is derived from an EMBL/GenBank/DDBJ whole genome shotgun (WGS) entry which is preliminary data.</text>
</comment>
<evidence type="ECO:0000256" key="2">
    <source>
        <dbReference type="ARBA" id="ARBA00004752"/>
    </source>
</evidence>
<feature type="domain" description="Mur ligase C-terminal" evidence="16">
    <location>
        <begin position="298"/>
        <end position="398"/>
    </location>
</feature>
<evidence type="ECO:0000256" key="1">
    <source>
        <dbReference type="ARBA" id="ARBA00004496"/>
    </source>
</evidence>
<reference evidence="18 19" key="1">
    <citation type="journal article" date="2014" name="Environ. Microbiol.">
        <title>The nitrate-ammonifying and nosZ-carrying bacterium Bacillus vireti is a potent source and sink for nitric and nitrous oxide under high nitrate conditions.</title>
        <authorList>
            <person name="Mania D."/>
            <person name="Heylen K."/>
            <person name="van Spanning R.J."/>
            <person name="Frostegard A."/>
        </authorList>
    </citation>
    <scope>NUCLEOTIDE SEQUENCE [LARGE SCALE GENOMIC DNA]</scope>
    <source>
        <strain evidence="18 19">LMG 21834</strain>
    </source>
</reference>
<gene>
    <name evidence="14 18" type="primary">murC</name>
    <name evidence="18" type="ORF">BAVI_02354</name>
</gene>
<dbReference type="InterPro" id="IPR036565">
    <property type="entry name" value="Mur-like_cat_sf"/>
</dbReference>
<dbReference type="SUPFAM" id="SSF53244">
    <property type="entry name" value="MurD-like peptide ligases, peptide-binding domain"/>
    <property type="match status" value="1"/>
</dbReference>
<keyword evidence="6 14" id="KW-0132">Cell division</keyword>
<dbReference type="InterPro" id="IPR050061">
    <property type="entry name" value="MurCDEF_pg_biosynth"/>
</dbReference>
<dbReference type="NCBIfam" id="TIGR01082">
    <property type="entry name" value="murC"/>
    <property type="match status" value="1"/>
</dbReference>
<comment type="subcellular location">
    <subcellularLocation>
        <location evidence="1 14">Cytoplasm</location>
    </subcellularLocation>
</comment>
<dbReference type="EMBL" id="ALAN01000016">
    <property type="protein sequence ID" value="ETI70434.1"/>
    <property type="molecule type" value="Genomic_DNA"/>
</dbReference>
<keyword evidence="4 14" id="KW-0963">Cytoplasm</keyword>
<evidence type="ECO:0000256" key="6">
    <source>
        <dbReference type="ARBA" id="ARBA00022618"/>
    </source>
</evidence>
<dbReference type="GO" id="GO:0071555">
    <property type="term" value="P:cell wall organization"/>
    <property type="evidence" value="ECO:0007669"/>
    <property type="project" value="UniProtKB-KW"/>
</dbReference>
<dbReference type="GO" id="GO:0009252">
    <property type="term" value="P:peptidoglycan biosynthetic process"/>
    <property type="evidence" value="ECO:0007669"/>
    <property type="project" value="UniProtKB-UniRule"/>
</dbReference>
<evidence type="ECO:0000256" key="10">
    <source>
        <dbReference type="ARBA" id="ARBA00022984"/>
    </source>
</evidence>
<dbReference type="Proteomes" id="UP000018877">
    <property type="component" value="Unassembled WGS sequence"/>
</dbReference>
<dbReference type="InterPro" id="IPR013221">
    <property type="entry name" value="Mur_ligase_cen"/>
</dbReference>
<comment type="pathway">
    <text evidence="2 14">Cell wall biogenesis; peptidoglycan biosynthesis.</text>
</comment>
<name>A0AB94ITN6_9BACI</name>
<feature type="binding site" evidence="14">
    <location>
        <begin position="108"/>
        <end position="114"/>
    </location>
    <ligand>
        <name>ATP</name>
        <dbReference type="ChEBI" id="CHEBI:30616"/>
    </ligand>
</feature>
<evidence type="ECO:0000259" key="17">
    <source>
        <dbReference type="Pfam" id="PF08245"/>
    </source>
</evidence>
<keyword evidence="7 14" id="KW-0547">Nucleotide-binding</keyword>
<dbReference type="Gene3D" id="3.90.190.20">
    <property type="entry name" value="Mur ligase, C-terminal domain"/>
    <property type="match status" value="1"/>
</dbReference>
<dbReference type="PANTHER" id="PTHR43445">
    <property type="entry name" value="UDP-N-ACETYLMURAMATE--L-ALANINE LIGASE-RELATED"/>
    <property type="match status" value="1"/>
</dbReference>
<comment type="function">
    <text evidence="14">Cell wall formation.</text>
</comment>
<sequence length="432" mass="48831">MTIYHFVGIKGSGMSALAQVLHDMKFEVQGSDYEKHFFTQDALEQSGITILPFQKENIKPGLTLIAGNAFPDTHEEIQEAMKLGLPIVRYHRFLGDFMQNFTSVAITGAHGKTSTTGLLSHVIEGAKPTSYLIGDGTGKGQEGAEYFVFEACEYRRHFLSYFPDYAIMTNIDFDHPDYFANIEDVFSAFQEMAIQVKKGIFAYGDDEQLQKIQAKVPVLFYGFGEENDYQAKNLVKTTNGTSFDVFIRNTFFDTFSIPAFGDHSVLNALAVIGLCHYEEINVDVVKELLTTFQGVKRRFTEKRIGTQILIDDYAHHPTEIKATIQAAKQKYPDQKIVAVFQPHTFTRTQAFLEDFAESLRLADKTYLCEIFGSARENHGKLSIKDLQDKIAESEIITEEHTSVLNEHSNSVIIFMGAGDIQKFQESYEKQMI</sequence>
<accession>A0AB94ITN6</accession>
<dbReference type="GO" id="GO:0008763">
    <property type="term" value="F:UDP-N-acetylmuramate-L-alanine ligase activity"/>
    <property type="evidence" value="ECO:0007669"/>
    <property type="project" value="UniProtKB-UniRule"/>
</dbReference>
<dbReference type="Pfam" id="PF02875">
    <property type="entry name" value="Mur_ligase_C"/>
    <property type="match status" value="1"/>
</dbReference>
<dbReference type="InterPro" id="IPR005758">
    <property type="entry name" value="UDP-N-AcMur_Ala_ligase_MurC"/>
</dbReference>
<dbReference type="GO" id="GO:0005737">
    <property type="term" value="C:cytoplasm"/>
    <property type="evidence" value="ECO:0007669"/>
    <property type="project" value="UniProtKB-SubCell"/>
</dbReference>
<evidence type="ECO:0000256" key="8">
    <source>
        <dbReference type="ARBA" id="ARBA00022840"/>
    </source>
</evidence>
<dbReference type="PANTHER" id="PTHR43445:SF3">
    <property type="entry name" value="UDP-N-ACETYLMURAMATE--L-ALANINE LIGASE"/>
    <property type="match status" value="1"/>
</dbReference>
<feature type="domain" description="Mur ligase N-terminal catalytic" evidence="15">
    <location>
        <begin position="4"/>
        <end position="101"/>
    </location>
</feature>
<keyword evidence="9 14" id="KW-0133">Cell shape</keyword>
<dbReference type="GO" id="GO:0051301">
    <property type="term" value="P:cell division"/>
    <property type="evidence" value="ECO:0007669"/>
    <property type="project" value="UniProtKB-KW"/>
</dbReference>
<dbReference type="AlphaFoldDB" id="A0AB94ITN6"/>
<dbReference type="Gene3D" id="3.40.50.720">
    <property type="entry name" value="NAD(P)-binding Rossmann-like Domain"/>
    <property type="match status" value="1"/>
</dbReference>
<evidence type="ECO:0000256" key="13">
    <source>
        <dbReference type="ARBA" id="ARBA00047833"/>
    </source>
</evidence>
<evidence type="ECO:0000259" key="15">
    <source>
        <dbReference type="Pfam" id="PF01225"/>
    </source>
</evidence>
<evidence type="ECO:0000256" key="9">
    <source>
        <dbReference type="ARBA" id="ARBA00022960"/>
    </source>
</evidence>
<dbReference type="Pfam" id="PF08245">
    <property type="entry name" value="Mur_ligase_M"/>
    <property type="match status" value="1"/>
</dbReference>
<organism evidence="18 19">
    <name type="scientific">Neobacillus vireti LMG 21834</name>
    <dbReference type="NCBI Taxonomy" id="1131730"/>
    <lineage>
        <taxon>Bacteria</taxon>
        <taxon>Bacillati</taxon>
        <taxon>Bacillota</taxon>
        <taxon>Bacilli</taxon>
        <taxon>Bacillales</taxon>
        <taxon>Bacillaceae</taxon>
        <taxon>Neobacillus</taxon>
    </lineage>
</organism>
<dbReference type="SUPFAM" id="SSF51984">
    <property type="entry name" value="MurCD N-terminal domain"/>
    <property type="match status" value="1"/>
</dbReference>
<feature type="domain" description="Mur ligase central" evidence="17">
    <location>
        <begin position="106"/>
        <end position="274"/>
    </location>
</feature>
<keyword evidence="8 14" id="KW-0067">ATP-binding</keyword>
<evidence type="ECO:0000259" key="16">
    <source>
        <dbReference type="Pfam" id="PF02875"/>
    </source>
</evidence>